<feature type="compositionally biased region" description="Low complexity" evidence="1">
    <location>
        <begin position="49"/>
        <end position="65"/>
    </location>
</feature>
<dbReference type="Gene3D" id="3.40.50.1110">
    <property type="entry name" value="SGNH hydrolase"/>
    <property type="match status" value="1"/>
</dbReference>
<evidence type="ECO:0000313" key="3">
    <source>
        <dbReference type="Proteomes" id="UP000198928"/>
    </source>
</evidence>
<dbReference type="SUPFAM" id="SSF52266">
    <property type="entry name" value="SGNH hydrolase"/>
    <property type="match status" value="1"/>
</dbReference>
<dbReference type="CDD" id="cd01832">
    <property type="entry name" value="SGNH_hydrolase_like_1"/>
    <property type="match status" value="1"/>
</dbReference>
<evidence type="ECO:0000313" key="2">
    <source>
        <dbReference type="EMBL" id="SFK31766.1"/>
    </source>
</evidence>
<dbReference type="Pfam" id="PF00657">
    <property type="entry name" value="Lipase_GDSL"/>
    <property type="match status" value="1"/>
</dbReference>
<feature type="region of interest" description="Disordered" evidence="1">
    <location>
        <begin position="1"/>
        <end position="22"/>
    </location>
</feature>
<dbReference type="PANTHER" id="PTHR21325:SF31">
    <property type="entry name" value="GH22081P-RELATED"/>
    <property type="match status" value="1"/>
</dbReference>
<dbReference type="InterPro" id="IPR001087">
    <property type="entry name" value="GDSL"/>
</dbReference>
<dbReference type="InterPro" id="IPR038885">
    <property type="entry name" value="PLB1"/>
</dbReference>
<proteinExistence type="predicted"/>
<dbReference type="RefSeq" id="WP_245793501.1">
    <property type="nucleotide sequence ID" value="NZ_FOSG01000005.1"/>
</dbReference>
<name>A0A1I3YKL3_9ACTN</name>
<dbReference type="GO" id="GO:0004620">
    <property type="term" value="F:phospholipase activity"/>
    <property type="evidence" value="ECO:0007669"/>
    <property type="project" value="InterPro"/>
</dbReference>
<protein>
    <submittedName>
        <fullName evidence="2">Lysophospholipase L1</fullName>
    </submittedName>
</protein>
<sequence>MRDNTPSGPPPTGRTRRKGLPPAAWAAVAATVALVVFAVSCGGSGGGAPHSRGASAGARPSSPSLSPSPSPSPSPSWDTGPGSLAALGDSITRAFDACSLLDDCPEASWATGTSPEVDSLARRLGVPADATWNHARSGALMAELPAQARRAATHRPELVTVLIGANDACRATVGRMTPVEEFRADFAEALRILRRASPRTQVYVAGVPDLERLWSLGRSHPVAAQVWQLGICPSMLGGAGASDAEAAERRAKVSARVRAYNAALAEVCERDRRCRHDGGAVHGYRFTVRELSSWDWFHPGPEGQRALAEIAHRQVTAVSPPA</sequence>
<reference evidence="3" key="1">
    <citation type="submission" date="2016-10" db="EMBL/GenBank/DDBJ databases">
        <authorList>
            <person name="Varghese N."/>
            <person name="Submissions S."/>
        </authorList>
    </citation>
    <scope>NUCLEOTIDE SEQUENCE [LARGE SCALE GENOMIC DNA]</scope>
    <source>
        <strain evidence="3">PL19</strain>
    </source>
</reference>
<accession>A0A1I3YKL3</accession>
<organism evidence="2 3">
    <name type="scientific">Streptomyces pini</name>
    <dbReference type="NCBI Taxonomy" id="1520580"/>
    <lineage>
        <taxon>Bacteria</taxon>
        <taxon>Bacillati</taxon>
        <taxon>Actinomycetota</taxon>
        <taxon>Actinomycetes</taxon>
        <taxon>Kitasatosporales</taxon>
        <taxon>Streptomycetaceae</taxon>
        <taxon>Streptomyces</taxon>
    </lineage>
</organism>
<gene>
    <name evidence="2" type="ORF">SAMN05192584_10586</name>
</gene>
<dbReference type="PANTHER" id="PTHR21325">
    <property type="entry name" value="PHOSPHOLIPASE B, PLB1"/>
    <property type="match status" value="1"/>
</dbReference>
<dbReference type="AlphaFoldDB" id="A0A1I3YKL3"/>
<dbReference type="Proteomes" id="UP000198928">
    <property type="component" value="Unassembled WGS sequence"/>
</dbReference>
<dbReference type="InterPro" id="IPR036514">
    <property type="entry name" value="SGNH_hydro_sf"/>
</dbReference>
<dbReference type="EMBL" id="FOSG01000005">
    <property type="protein sequence ID" value="SFK31766.1"/>
    <property type="molecule type" value="Genomic_DNA"/>
</dbReference>
<evidence type="ECO:0000256" key="1">
    <source>
        <dbReference type="SAM" id="MobiDB-lite"/>
    </source>
</evidence>
<keyword evidence="3" id="KW-1185">Reference proteome</keyword>
<feature type="region of interest" description="Disordered" evidence="1">
    <location>
        <begin position="44"/>
        <end position="85"/>
    </location>
</feature>